<dbReference type="Pfam" id="PF03009">
    <property type="entry name" value="GDPD"/>
    <property type="match status" value="1"/>
</dbReference>
<evidence type="ECO:0000256" key="3">
    <source>
        <dbReference type="ARBA" id="ARBA00022729"/>
    </source>
</evidence>
<evidence type="ECO:0000256" key="2">
    <source>
        <dbReference type="ARBA" id="ARBA00012247"/>
    </source>
</evidence>
<protein>
    <recommendedName>
        <fullName evidence="2">glycerophosphodiester phosphodiesterase</fullName>
        <ecNumber evidence="2">3.1.4.46</ecNumber>
    </recommendedName>
</protein>
<keyword evidence="12" id="KW-1185">Reference proteome</keyword>
<accession>A0A1L3MHC3</accession>
<dbReference type="GO" id="GO:0006071">
    <property type="term" value="P:glycerol metabolic process"/>
    <property type="evidence" value="ECO:0007669"/>
    <property type="project" value="UniProtKB-KW"/>
</dbReference>
<dbReference type="PANTHER" id="PTHR43620">
    <property type="entry name" value="GLYCEROPHOSPHORYL DIESTER PHOSPHODIESTERASE"/>
    <property type="match status" value="1"/>
</dbReference>
<keyword evidence="4" id="KW-0319">Glycerol metabolism</keyword>
<dbReference type="GO" id="GO:0042597">
    <property type="term" value="C:periplasmic space"/>
    <property type="evidence" value="ECO:0007669"/>
    <property type="project" value="TreeGrafter"/>
</dbReference>
<evidence type="ECO:0000256" key="5">
    <source>
        <dbReference type="ARBA" id="ARBA00022801"/>
    </source>
</evidence>
<evidence type="ECO:0000256" key="1">
    <source>
        <dbReference type="ARBA" id="ARBA00007277"/>
    </source>
</evidence>
<dbReference type="RefSeq" id="WP_072624859.1">
    <property type="nucleotide sequence ID" value="NZ_CP013290.1"/>
</dbReference>
<evidence type="ECO:0000313" key="10">
    <source>
        <dbReference type="EMBL" id="APH01698.1"/>
    </source>
</evidence>
<dbReference type="KEGG" id="jte:ASJ30_09300"/>
<dbReference type="PANTHER" id="PTHR43620:SF7">
    <property type="entry name" value="GLYCEROPHOSPHODIESTER PHOSPHODIESTERASE GDPD5-RELATED"/>
    <property type="match status" value="1"/>
</dbReference>
<feature type="region of interest" description="Disordered" evidence="7">
    <location>
        <begin position="24"/>
        <end position="43"/>
    </location>
</feature>
<keyword evidence="3 8" id="KW-0732">Signal</keyword>
<dbReference type="Gene3D" id="3.20.20.190">
    <property type="entry name" value="Phosphatidylinositol (PI) phosphodiesterase"/>
    <property type="match status" value="1"/>
</dbReference>
<evidence type="ECO:0000256" key="7">
    <source>
        <dbReference type="SAM" id="MobiDB-lite"/>
    </source>
</evidence>
<evidence type="ECO:0000259" key="9">
    <source>
        <dbReference type="PROSITE" id="PS51704"/>
    </source>
</evidence>
<evidence type="ECO:0000256" key="6">
    <source>
        <dbReference type="ARBA" id="ARBA00047512"/>
    </source>
</evidence>
<dbReference type="InterPro" id="IPR030395">
    <property type="entry name" value="GP_PDE_dom"/>
</dbReference>
<dbReference type="Proteomes" id="UP000182938">
    <property type="component" value="Chromosome"/>
</dbReference>
<dbReference type="SUPFAM" id="SSF51695">
    <property type="entry name" value="PLC-like phosphodiesterases"/>
    <property type="match status" value="1"/>
</dbReference>
<evidence type="ECO:0000256" key="4">
    <source>
        <dbReference type="ARBA" id="ARBA00022798"/>
    </source>
</evidence>
<dbReference type="InterPro" id="IPR017946">
    <property type="entry name" value="PLC-like_Pdiesterase_TIM-brl"/>
</dbReference>
<keyword evidence="5" id="KW-0378">Hydrolase</keyword>
<comment type="similarity">
    <text evidence="1">Belongs to the glycerophosphoryl diester phosphodiesterase family.</text>
</comment>
<reference evidence="11 13" key="2">
    <citation type="submission" date="2020-10" db="EMBL/GenBank/DDBJ databases">
        <title>Janibacter indicus TT2 genome sequence.</title>
        <authorList>
            <person name="Lee K."/>
            <person name="Ganzorig M."/>
        </authorList>
    </citation>
    <scope>NUCLEOTIDE SEQUENCE [LARGE SCALE GENOMIC DNA]</scope>
    <source>
        <strain evidence="11 13">TT2</strain>
    </source>
</reference>
<feature type="chain" id="PRO_5038296042" description="glycerophosphodiester phosphodiesterase" evidence="8">
    <location>
        <begin position="29"/>
        <end position="383"/>
    </location>
</feature>
<evidence type="ECO:0000313" key="13">
    <source>
        <dbReference type="Proteomes" id="UP000593998"/>
    </source>
</evidence>
<evidence type="ECO:0000313" key="11">
    <source>
        <dbReference type="EMBL" id="QOK21621.1"/>
    </source>
</evidence>
<reference evidence="10 12" key="1">
    <citation type="submission" date="2015-11" db="EMBL/GenBank/DDBJ databases">
        <authorList>
            <person name="Zhang Y."/>
            <person name="Guo Z."/>
        </authorList>
    </citation>
    <scope>NUCLEOTIDE SEQUENCE [LARGE SCALE GENOMIC DNA]</scope>
    <source>
        <strain evidence="10 12">YFY001</strain>
    </source>
</reference>
<feature type="signal peptide" evidence="8">
    <location>
        <begin position="1"/>
        <end position="28"/>
    </location>
</feature>
<dbReference type="AlphaFoldDB" id="A0A1L3MHC3"/>
<dbReference type="Proteomes" id="UP000593998">
    <property type="component" value="Chromosome"/>
</dbReference>
<sequence length="383" mass="41786">MHPTKIATGLLAAAALVAPQATSTAATAAPDAQVQAASGNPGYREKNMADPLVLAHRGASGYRPEHTLAAYDLAVVQGADYIEPDLVMTKDGVLVDRHEPEISGTTDVADHPEFADRRTTKNLDGAQVTGWFVDDFTLAELKTLRAKERLGDMRPESAGYDGQFEVPTFEEVLAKREALSRKTGRVIGIIPEIKHSTYLHDEGFDPEAELARLVTTYHLNHPKAPLWVQSFELTALKDLRDEHGYKGKSTFLTTVKGGPYDLHAQGTTYAELTTATSMQELSQWIDGFGPEKNAVIARNADGTLGEPTSFVDDAHAAGLKVTPWTFRSENSFLPVDYRIGTDPATHGRAKDEVTRFFEVGIDGAFCDQPDVCVEARADFLEQD</sequence>
<name>A0A1L3MHC3_9MICO</name>
<dbReference type="PROSITE" id="PS51704">
    <property type="entry name" value="GP_PDE"/>
    <property type="match status" value="1"/>
</dbReference>
<comment type="catalytic activity">
    <reaction evidence="6">
        <text>a sn-glycero-3-phosphodiester + H2O = an alcohol + sn-glycerol 3-phosphate + H(+)</text>
        <dbReference type="Rhea" id="RHEA:12969"/>
        <dbReference type="ChEBI" id="CHEBI:15377"/>
        <dbReference type="ChEBI" id="CHEBI:15378"/>
        <dbReference type="ChEBI" id="CHEBI:30879"/>
        <dbReference type="ChEBI" id="CHEBI:57597"/>
        <dbReference type="ChEBI" id="CHEBI:83408"/>
        <dbReference type="EC" id="3.1.4.46"/>
    </reaction>
</comment>
<evidence type="ECO:0000313" key="12">
    <source>
        <dbReference type="Proteomes" id="UP000182938"/>
    </source>
</evidence>
<feature type="domain" description="GP-PDE" evidence="9">
    <location>
        <begin position="51"/>
        <end position="376"/>
    </location>
</feature>
<proteinExistence type="inferred from homology"/>
<gene>
    <name evidence="10" type="ORF">ASJ30_09300</name>
    <name evidence="11" type="ORF">IGS73_10700</name>
</gene>
<dbReference type="GO" id="GO:0006629">
    <property type="term" value="P:lipid metabolic process"/>
    <property type="evidence" value="ECO:0007669"/>
    <property type="project" value="InterPro"/>
</dbReference>
<feature type="compositionally biased region" description="Low complexity" evidence="7">
    <location>
        <begin position="24"/>
        <end position="38"/>
    </location>
</feature>
<dbReference type="GO" id="GO:0008889">
    <property type="term" value="F:glycerophosphodiester phosphodiesterase activity"/>
    <property type="evidence" value="ECO:0007669"/>
    <property type="project" value="UniProtKB-EC"/>
</dbReference>
<organism evidence="10 12">
    <name type="scientific">Janibacter indicus</name>
    <dbReference type="NCBI Taxonomy" id="857417"/>
    <lineage>
        <taxon>Bacteria</taxon>
        <taxon>Bacillati</taxon>
        <taxon>Actinomycetota</taxon>
        <taxon>Actinomycetes</taxon>
        <taxon>Micrococcales</taxon>
        <taxon>Intrasporangiaceae</taxon>
        <taxon>Janibacter</taxon>
    </lineage>
</organism>
<dbReference type="EC" id="3.1.4.46" evidence="2"/>
<dbReference type="EMBL" id="CP013290">
    <property type="protein sequence ID" value="APH01698.1"/>
    <property type="molecule type" value="Genomic_DNA"/>
</dbReference>
<dbReference type="EMBL" id="CP062789">
    <property type="protein sequence ID" value="QOK21621.1"/>
    <property type="molecule type" value="Genomic_DNA"/>
</dbReference>
<evidence type="ECO:0000256" key="8">
    <source>
        <dbReference type="SAM" id="SignalP"/>
    </source>
</evidence>